<keyword evidence="1" id="KW-0175">Coiled coil</keyword>
<evidence type="ECO:0000313" key="3">
    <source>
        <dbReference type="Proteomes" id="UP000799324"/>
    </source>
</evidence>
<reference evidence="2" key="1">
    <citation type="journal article" date="2020" name="Stud. Mycol.">
        <title>101 Dothideomycetes genomes: a test case for predicting lifestyles and emergence of pathogens.</title>
        <authorList>
            <person name="Haridas S."/>
            <person name="Albert R."/>
            <person name="Binder M."/>
            <person name="Bloem J."/>
            <person name="Labutti K."/>
            <person name="Salamov A."/>
            <person name="Andreopoulos B."/>
            <person name="Baker S."/>
            <person name="Barry K."/>
            <person name="Bills G."/>
            <person name="Bluhm B."/>
            <person name="Cannon C."/>
            <person name="Castanera R."/>
            <person name="Culley D."/>
            <person name="Daum C."/>
            <person name="Ezra D."/>
            <person name="Gonzalez J."/>
            <person name="Henrissat B."/>
            <person name="Kuo A."/>
            <person name="Liang C."/>
            <person name="Lipzen A."/>
            <person name="Lutzoni F."/>
            <person name="Magnuson J."/>
            <person name="Mondo S."/>
            <person name="Nolan M."/>
            <person name="Ohm R."/>
            <person name="Pangilinan J."/>
            <person name="Park H.-J."/>
            <person name="Ramirez L."/>
            <person name="Alfaro M."/>
            <person name="Sun H."/>
            <person name="Tritt A."/>
            <person name="Yoshinaga Y."/>
            <person name="Zwiers L.-H."/>
            <person name="Turgeon B."/>
            <person name="Goodwin S."/>
            <person name="Spatafora J."/>
            <person name="Crous P."/>
            <person name="Grigoriev I."/>
        </authorList>
    </citation>
    <scope>NUCLEOTIDE SEQUENCE</scope>
    <source>
        <strain evidence="2">CBS 122681</strain>
    </source>
</reference>
<proteinExistence type="predicted"/>
<evidence type="ECO:0000313" key="2">
    <source>
        <dbReference type="EMBL" id="KAF2648970.1"/>
    </source>
</evidence>
<protein>
    <submittedName>
        <fullName evidence="2">Uncharacterized protein</fullName>
    </submittedName>
</protein>
<organism evidence="2 3">
    <name type="scientific">Lophiostoma macrostomum CBS 122681</name>
    <dbReference type="NCBI Taxonomy" id="1314788"/>
    <lineage>
        <taxon>Eukaryota</taxon>
        <taxon>Fungi</taxon>
        <taxon>Dikarya</taxon>
        <taxon>Ascomycota</taxon>
        <taxon>Pezizomycotina</taxon>
        <taxon>Dothideomycetes</taxon>
        <taxon>Pleosporomycetidae</taxon>
        <taxon>Pleosporales</taxon>
        <taxon>Lophiostomataceae</taxon>
        <taxon>Lophiostoma</taxon>
    </lineage>
</organism>
<evidence type="ECO:0000256" key="1">
    <source>
        <dbReference type="SAM" id="Coils"/>
    </source>
</evidence>
<feature type="coiled-coil region" evidence="1">
    <location>
        <begin position="1"/>
        <end position="61"/>
    </location>
</feature>
<dbReference type="Proteomes" id="UP000799324">
    <property type="component" value="Unassembled WGS sequence"/>
</dbReference>
<gene>
    <name evidence="2" type="ORF">K491DRAFT_722074</name>
</gene>
<name>A0A6A6SMZ4_9PLEO</name>
<accession>A0A6A6SMZ4</accession>
<keyword evidence="3" id="KW-1185">Reference proteome</keyword>
<sequence length="123" mass="13595">MARAELECMRVNKENARASHERSKSQDGAIIKSLQGQLKELHQAKADLRSVEVENKSLKKEITSTVGYAAELNWQLETLKHESSAPTEPPRTICLPGRSARHNMTIPNQAAVSSSAHNVLHMA</sequence>
<dbReference type="AlphaFoldDB" id="A0A6A6SMZ4"/>
<dbReference type="EMBL" id="MU004512">
    <property type="protein sequence ID" value="KAF2648970.1"/>
    <property type="molecule type" value="Genomic_DNA"/>
</dbReference>